<dbReference type="AlphaFoldDB" id="A0A0M9GDE7"/>
<dbReference type="SUPFAM" id="SSF53850">
    <property type="entry name" value="Periplasmic binding protein-like II"/>
    <property type="match status" value="1"/>
</dbReference>
<evidence type="ECO:0000256" key="1">
    <source>
        <dbReference type="ARBA" id="ARBA00009437"/>
    </source>
</evidence>
<evidence type="ECO:0000313" key="6">
    <source>
        <dbReference type="EMBL" id="KPA88258.1"/>
    </source>
</evidence>
<dbReference type="Pfam" id="PF00126">
    <property type="entry name" value="HTH_1"/>
    <property type="match status" value="1"/>
</dbReference>
<dbReference type="GO" id="GO:0043565">
    <property type="term" value="F:sequence-specific DNA binding"/>
    <property type="evidence" value="ECO:0007669"/>
    <property type="project" value="TreeGrafter"/>
</dbReference>
<dbReference type="Gene3D" id="3.40.190.290">
    <property type="match status" value="1"/>
</dbReference>
<dbReference type="STRING" id="50340.PF66_05312"/>
<feature type="domain" description="HTH lysR-type" evidence="5">
    <location>
        <begin position="8"/>
        <end position="64"/>
    </location>
</feature>
<dbReference type="SUPFAM" id="SSF46785">
    <property type="entry name" value="Winged helix' DNA-binding domain"/>
    <property type="match status" value="1"/>
</dbReference>
<dbReference type="Gene3D" id="1.10.10.10">
    <property type="entry name" value="Winged helix-like DNA-binding domain superfamily/Winged helix DNA-binding domain"/>
    <property type="match status" value="1"/>
</dbReference>
<dbReference type="CDD" id="cd08474">
    <property type="entry name" value="PBP2_CrgA_like_5"/>
    <property type="match status" value="1"/>
</dbReference>
<comment type="similarity">
    <text evidence="1">Belongs to the LysR transcriptional regulatory family.</text>
</comment>
<keyword evidence="3" id="KW-0238">DNA-binding</keyword>
<dbReference type="PANTHER" id="PTHR30537:SF1">
    <property type="entry name" value="HTH-TYPE TRANSCRIPTIONAL REGULATOR PGRR"/>
    <property type="match status" value="1"/>
</dbReference>
<reference evidence="6 7" key="1">
    <citation type="journal article" date="2015" name="PLoS ONE">
        <title>Rice-Infecting Pseudomonas Genomes Are Highly Accessorized and Harbor Multiple Putative Virulence Mechanisms to Cause Sheath Brown Rot.</title>
        <authorList>
            <person name="Quibod I.L."/>
            <person name="Grande G."/>
            <person name="Oreiro E.G."/>
            <person name="Borja F.N."/>
            <person name="Dossa G.S."/>
            <person name="Mauleon R."/>
            <person name="Cruz C.V."/>
            <person name="Oliva R."/>
        </authorList>
    </citation>
    <scope>NUCLEOTIDE SEQUENCE [LARGE SCALE GENOMIC DNA]</scope>
    <source>
        <strain evidence="6 7">IRRI 6609</strain>
    </source>
</reference>
<comment type="caution">
    <text evidence="6">The sequence shown here is derived from an EMBL/GenBank/DDBJ whole genome shotgun (WGS) entry which is preliminary data.</text>
</comment>
<dbReference type="RefSeq" id="WP_081009913.1">
    <property type="nucleotide sequence ID" value="NZ_JSYZ01000022.1"/>
</dbReference>
<evidence type="ECO:0000256" key="4">
    <source>
        <dbReference type="ARBA" id="ARBA00023163"/>
    </source>
</evidence>
<evidence type="ECO:0000256" key="3">
    <source>
        <dbReference type="ARBA" id="ARBA00023125"/>
    </source>
</evidence>
<evidence type="ECO:0000259" key="5">
    <source>
        <dbReference type="PROSITE" id="PS50931"/>
    </source>
</evidence>
<dbReference type="InterPro" id="IPR036388">
    <property type="entry name" value="WH-like_DNA-bd_sf"/>
</dbReference>
<dbReference type="InterPro" id="IPR005119">
    <property type="entry name" value="LysR_subst-bd"/>
</dbReference>
<proteinExistence type="inferred from homology"/>
<dbReference type="FunFam" id="1.10.10.10:FF:000001">
    <property type="entry name" value="LysR family transcriptional regulator"/>
    <property type="match status" value="1"/>
</dbReference>
<dbReference type="PANTHER" id="PTHR30537">
    <property type="entry name" value="HTH-TYPE TRANSCRIPTIONAL REGULATOR"/>
    <property type="match status" value="1"/>
</dbReference>
<dbReference type="InterPro" id="IPR000847">
    <property type="entry name" value="LysR_HTH_N"/>
</dbReference>
<dbReference type="OrthoDB" id="9813056at2"/>
<dbReference type="GO" id="GO:0003700">
    <property type="term" value="F:DNA-binding transcription factor activity"/>
    <property type="evidence" value="ECO:0007669"/>
    <property type="project" value="InterPro"/>
</dbReference>
<keyword evidence="2" id="KW-0805">Transcription regulation</keyword>
<keyword evidence="7" id="KW-1185">Reference proteome</keyword>
<evidence type="ECO:0000256" key="2">
    <source>
        <dbReference type="ARBA" id="ARBA00023015"/>
    </source>
</evidence>
<dbReference type="PROSITE" id="PS50931">
    <property type="entry name" value="HTH_LYSR"/>
    <property type="match status" value="1"/>
</dbReference>
<dbReference type="GO" id="GO:0006351">
    <property type="term" value="P:DNA-templated transcription"/>
    <property type="evidence" value="ECO:0007669"/>
    <property type="project" value="TreeGrafter"/>
</dbReference>
<dbReference type="Proteomes" id="UP000037931">
    <property type="component" value="Unassembled WGS sequence"/>
</dbReference>
<dbReference type="PATRIC" id="fig|50340.43.peg.3022"/>
<evidence type="ECO:0000313" key="7">
    <source>
        <dbReference type="Proteomes" id="UP000037931"/>
    </source>
</evidence>
<accession>A0A0M9GDE7</accession>
<keyword evidence="4" id="KW-0804">Transcription</keyword>
<protein>
    <submittedName>
        <fullName evidence="6">Transcriptional regulator, LysR family</fullName>
    </submittedName>
</protein>
<name>A0A0M9GDE7_9PSED</name>
<dbReference type="Pfam" id="PF03466">
    <property type="entry name" value="LysR_substrate"/>
    <property type="match status" value="1"/>
</dbReference>
<gene>
    <name evidence="6" type="ORF">PF66_05312</name>
</gene>
<organism evidence="6 7">
    <name type="scientific">Pseudomonas asplenii</name>
    <dbReference type="NCBI Taxonomy" id="53407"/>
    <lineage>
        <taxon>Bacteria</taxon>
        <taxon>Pseudomonadati</taxon>
        <taxon>Pseudomonadota</taxon>
        <taxon>Gammaproteobacteria</taxon>
        <taxon>Pseudomonadales</taxon>
        <taxon>Pseudomonadaceae</taxon>
        <taxon>Pseudomonas</taxon>
    </lineage>
</organism>
<dbReference type="InterPro" id="IPR036390">
    <property type="entry name" value="WH_DNA-bd_sf"/>
</dbReference>
<dbReference type="EMBL" id="JSYZ01000022">
    <property type="protein sequence ID" value="KPA88258.1"/>
    <property type="molecule type" value="Genomic_DNA"/>
</dbReference>
<dbReference type="InterPro" id="IPR058163">
    <property type="entry name" value="LysR-type_TF_proteobact-type"/>
</dbReference>
<sequence length="308" mass="34339">MPKSVRSELADLRVFVTIMRCGSFRKAALELGVTTSALSHTIRKLEDRLGVRLLNRTTRTLVATPAGTALSARLEIGFSTIDQALGDLEHLRNFPIGKLRINMPQDASLLLARPVLAKFTSEFPQIDLEVSVEDRFVDIVAEGYDAGIRYGERVPKDMIAVPLTPVLKWVVVASPTFLKRHGRPSTPQQLLNFPCILTRLGDGTLFQWELGNDERMLSLEVKGRICLNETGARINAAVDGVGFAYVLEEVVRQHITRQELEIVLPEWSSDGPPLCIYYPSRKQMPAGLRQLINMMRAQFLLPAIAVHS</sequence>